<evidence type="ECO:0000313" key="2">
    <source>
        <dbReference type="Proteomes" id="UP000377798"/>
    </source>
</evidence>
<dbReference type="EMBL" id="CAACYI010000001">
    <property type="protein sequence ID" value="VFB15718.1"/>
    <property type="molecule type" value="Genomic_DNA"/>
</dbReference>
<accession>A0A8H2R0I6</accession>
<dbReference type="AlphaFoldDB" id="A0A8H2R0I6"/>
<evidence type="ECO:0000313" key="1">
    <source>
        <dbReference type="EMBL" id="VFB15718.1"/>
    </source>
</evidence>
<name>A0A8H2R0I6_9FIRM</name>
<dbReference type="RefSeq" id="WP_131748118.1">
    <property type="nucleotide sequence ID" value="NZ_CAACYI010000001.1"/>
</dbReference>
<dbReference type="Proteomes" id="UP000377798">
    <property type="component" value="Unassembled WGS sequence"/>
</dbReference>
<reference evidence="1 2" key="1">
    <citation type="submission" date="2019-02" db="EMBL/GenBank/DDBJ databases">
        <authorList>
            <consortium name="Pathogen Informatics"/>
        </authorList>
    </citation>
    <scope>NUCLEOTIDE SEQUENCE [LARGE SCALE GENOMIC DNA]</scope>
    <source>
        <strain evidence="1 2">3012STDY7089603</strain>
    </source>
</reference>
<comment type="caution">
    <text evidence="1">The sequence shown here is derived from an EMBL/GenBank/DDBJ whole genome shotgun (WGS) entry which is preliminary data.</text>
</comment>
<keyword evidence="2" id="KW-1185">Reference proteome</keyword>
<proteinExistence type="predicted"/>
<sequence>MLKNSVLISRMGALVGFLNAYYEKSLSHKIFAGLGRVLTLLFSGSFLARLGEKSLDGAYVNRALAGLYRGLDRGGARLRTWIKIFPGPSLLGAYAQQFKDPLEGLSGLGWTLFFWSLVLGFFRPGKLLLALVLLGLGLALTKTWVRLGRESVLAHLLFWVKDLIYEEDDHEK</sequence>
<protein>
    <submittedName>
        <fullName evidence="1">Uncharacterized protein</fullName>
    </submittedName>
</protein>
<gene>
    <name evidence="1" type="ORF">NCTC13150_00220</name>
</gene>
<organism evidence="1 2">
    <name type="scientific">Urinicoccus massiliensis</name>
    <dbReference type="NCBI Taxonomy" id="1723382"/>
    <lineage>
        <taxon>Bacteria</taxon>
        <taxon>Bacillati</taxon>
        <taxon>Bacillota</taxon>
        <taxon>Tissierellia</taxon>
        <taxon>Tissierellales</taxon>
        <taxon>Peptoniphilaceae</taxon>
        <taxon>Urinicoccus</taxon>
    </lineage>
</organism>